<dbReference type="PANTHER" id="PTHR30204:SF97">
    <property type="entry name" value="MERR FAMILY REGULATORY PROTEIN"/>
    <property type="match status" value="1"/>
</dbReference>
<feature type="domain" description="HTH merR-type" evidence="3">
    <location>
        <begin position="22"/>
        <end position="90"/>
    </location>
</feature>
<keyword evidence="2" id="KW-0175">Coiled coil</keyword>
<dbReference type="PROSITE" id="PS50937">
    <property type="entry name" value="HTH_MERR_2"/>
    <property type="match status" value="1"/>
</dbReference>
<dbReference type="InterPro" id="IPR009061">
    <property type="entry name" value="DNA-bd_dom_put_sf"/>
</dbReference>
<evidence type="ECO:0000313" key="5">
    <source>
        <dbReference type="Proteomes" id="UP000646776"/>
    </source>
</evidence>
<dbReference type="GO" id="GO:0003700">
    <property type="term" value="F:DNA-binding transcription factor activity"/>
    <property type="evidence" value="ECO:0007669"/>
    <property type="project" value="InterPro"/>
</dbReference>
<dbReference type="SMART" id="SM00422">
    <property type="entry name" value="HTH_MERR"/>
    <property type="match status" value="1"/>
</dbReference>
<feature type="coiled-coil region" evidence="2">
    <location>
        <begin position="95"/>
        <end position="122"/>
    </location>
</feature>
<dbReference type="EMBL" id="BMSA01000007">
    <property type="protein sequence ID" value="GGT51436.1"/>
    <property type="molecule type" value="Genomic_DNA"/>
</dbReference>
<evidence type="ECO:0000313" key="4">
    <source>
        <dbReference type="EMBL" id="GGT51436.1"/>
    </source>
</evidence>
<dbReference type="InterPro" id="IPR000551">
    <property type="entry name" value="MerR-type_HTH_dom"/>
</dbReference>
<dbReference type="PANTHER" id="PTHR30204">
    <property type="entry name" value="REDOX-CYCLING DRUG-SENSING TRANSCRIPTIONAL ACTIVATOR SOXR"/>
    <property type="match status" value="1"/>
</dbReference>
<dbReference type="PRINTS" id="PR00040">
    <property type="entry name" value="HTHMERR"/>
</dbReference>
<dbReference type="SUPFAM" id="SSF46955">
    <property type="entry name" value="Putative DNA-binding domain"/>
    <property type="match status" value="1"/>
</dbReference>
<gene>
    <name evidence="4" type="ORF">GCM10010226_30770</name>
</gene>
<evidence type="ECO:0000256" key="2">
    <source>
        <dbReference type="SAM" id="Coils"/>
    </source>
</evidence>
<dbReference type="Pfam" id="PF13411">
    <property type="entry name" value="MerR_1"/>
    <property type="match status" value="1"/>
</dbReference>
<reference evidence="4" key="1">
    <citation type="journal article" date="2014" name="Int. J. Syst. Evol. Microbiol.">
        <title>Complete genome sequence of Corynebacterium casei LMG S-19264T (=DSM 44701T), isolated from a smear-ripened cheese.</title>
        <authorList>
            <consortium name="US DOE Joint Genome Institute (JGI-PGF)"/>
            <person name="Walter F."/>
            <person name="Albersmeier A."/>
            <person name="Kalinowski J."/>
            <person name="Ruckert C."/>
        </authorList>
    </citation>
    <scope>NUCLEOTIDE SEQUENCE</scope>
    <source>
        <strain evidence="4">JCM 4125</strain>
    </source>
</reference>
<dbReference type="Gene3D" id="1.10.1660.10">
    <property type="match status" value="1"/>
</dbReference>
<proteinExistence type="predicted"/>
<keyword evidence="1" id="KW-0238">DNA-binding</keyword>
<keyword evidence="5" id="KW-1185">Reference proteome</keyword>
<evidence type="ECO:0000259" key="3">
    <source>
        <dbReference type="PROSITE" id="PS50937"/>
    </source>
</evidence>
<sequence>MGVRLRLNVGMKSSDPPDRRASLSIGSLAERFGLAPHVLRHWESRGLLTPARDPAGRRRYGAADLARVTVILRAKQAGLSLDAIRALVAEPAARRDVLRAQAERLRARIAAAQDALALVECALGCDQADVSRCAHARRSPGATEPAPGQ</sequence>
<organism evidence="4 5">
    <name type="scientific">Streptomyces phaeofaciens</name>
    <dbReference type="NCBI Taxonomy" id="68254"/>
    <lineage>
        <taxon>Bacteria</taxon>
        <taxon>Bacillati</taxon>
        <taxon>Actinomycetota</taxon>
        <taxon>Actinomycetes</taxon>
        <taxon>Kitasatosporales</taxon>
        <taxon>Streptomycetaceae</taxon>
        <taxon>Streptomyces</taxon>
    </lineage>
</organism>
<name>A0A918HB41_9ACTN</name>
<dbReference type="InterPro" id="IPR047057">
    <property type="entry name" value="MerR_fam"/>
</dbReference>
<evidence type="ECO:0000256" key="1">
    <source>
        <dbReference type="ARBA" id="ARBA00023125"/>
    </source>
</evidence>
<comment type="caution">
    <text evidence="4">The sequence shown here is derived from an EMBL/GenBank/DDBJ whole genome shotgun (WGS) entry which is preliminary data.</text>
</comment>
<dbReference type="Proteomes" id="UP000646776">
    <property type="component" value="Unassembled WGS sequence"/>
</dbReference>
<reference evidence="4" key="2">
    <citation type="submission" date="2020-09" db="EMBL/GenBank/DDBJ databases">
        <authorList>
            <person name="Sun Q."/>
            <person name="Ohkuma M."/>
        </authorList>
    </citation>
    <scope>NUCLEOTIDE SEQUENCE</scope>
    <source>
        <strain evidence="4">JCM 4125</strain>
    </source>
</reference>
<dbReference type="GO" id="GO:0003677">
    <property type="term" value="F:DNA binding"/>
    <property type="evidence" value="ECO:0007669"/>
    <property type="project" value="UniProtKB-KW"/>
</dbReference>
<accession>A0A918HB41</accession>
<dbReference type="AlphaFoldDB" id="A0A918HB41"/>
<protein>
    <recommendedName>
        <fullName evidence="3">HTH merR-type domain-containing protein</fullName>
    </recommendedName>
</protein>